<evidence type="ECO:0000313" key="4">
    <source>
        <dbReference type="EMBL" id="GGE37203.1"/>
    </source>
</evidence>
<reference evidence="4" key="1">
    <citation type="journal article" date="2014" name="Int. J. Syst. Evol. Microbiol.">
        <title>Complete genome sequence of Corynebacterium casei LMG S-19264T (=DSM 44701T), isolated from a smear-ripened cheese.</title>
        <authorList>
            <consortium name="US DOE Joint Genome Institute (JGI-PGF)"/>
            <person name="Walter F."/>
            <person name="Albersmeier A."/>
            <person name="Kalinowski J."/>
            <person name="Ruckert C."/>
        </authorList>
    </citation>
    <scope>NUCLEOTIDE SEQUENCE</scope>
    <source>
        <strain evidence="4">CGMCC 1.15533</strain>
    </source>
</reference>
<comment type="caution">
    <text evidence="4">The sequence shown here is derived from an EMBL/GenBank/DDBJ whole genome shotgun (WGS) entry which is preliminary data.</text>
</comment>
<feature type="signal peptide" evidence="2">
    <location>
        <begin position="1"/>
        <end position="21"/>
    </location>
</feature>
<dbReference type="Pfam" id="PF19804">
    <property type="entry name" value="DUF6287"/>
    <property type="match status" value="1"/>
</dbReference>
<keyword evidence="2" id="KW-0732">Signal</keyword>
<evidence type="ECO:0000313" key="5">
    <source>
        <dbReference type="Proteomes" id="UP000660801"/>
    </source>
</evidence>
<feature type="compositionally biased region" description="Low complexity" evidence="1">
    <location>
        <begin position="64"/>
        <end position="77"/>
    </location>
</feature>
<name>A0A917EG61_9STRE</name>
<feature type="region of interest" description="Disordered" evidence="1">
    <location>
        <begin position="23"/>
        <end position="100"/>
    </location>
</feature>
<evidence type="ECO:0000256" key="1">
    <source>
        <dbReference type="SAM" id="MobiDB-lite"/>
    </source>
</evidence>
<evidence type="ECO:0000259" key="3">
    <source>
        <dbReference type="Pfam" id="PF19804"/>
    </source>
</evidence>
<gene>
    <name evidence="4" type="ORF">GCM10011510_18160</name>
</gene>
<dbReference type="OrthoDB" id="2228380at2"/>
<feature type="compositionally biased region" description="Polar residues" evidence="1">
    <location>
        <begin position="81"/>
        <end position="100"/>
    </location>
</feature>
<proteinExistence type="predicted"/>
<keyword evidence="5" id="KW-1185">Reference proteome</keyword>
<dbReference type="InterPro" id="IPR046254">
    <property type="entry name" value="DUF6287"/>
</dbReference>
<dbReference type="RefSeq" id="WP_145939707.1">
    <property type="nucleotide sequence ID" value="NZ_BMJN01000045.1"/>
</dbReference>
<protein>
    <recommendedName>
        <fullName evidence="3">DUF6287 domain-containing protein</fullName>
    </recommendedName>
</protein>
<dbReference type="Proteomes" id="UP000660801">
    <property type="component" value="Unassembled WGS sequence"/>
</dbReference>
<organism evidence="4 5">
    <name type="scientific">Streptococcus himalayensis</name>
    <dbReference type="NCBI Taxonomy" id="1888195"/>
    <lineage>
        <taxon>Bacteria</taxon>
        <taxon>Bacillati</taxon>
        <taxon>Bacillota</taxon>
        <taxon>Bacilli</taxon>
        <taxon>Lactobacillales</taxon>
        <taxon>Streptococcaceae</taxon>
        <taxon>Streptococcus</taxon>
    </lineage>
</organism>
<evidence type="ECO:0000256" key="2">
    <source>
        <dbReference type="SAM" id="SignalP"/>
    </source>
</evidence>
<sequence>MKNKVMVSMFTLASVSILLTACGQKTEKQSSSSSSTVEQSAKTSESKASKSKTATKSEMKDSATKASSETAATPTEKMPSASASQEKTEEASSVPTSSESTIDVNALLNGDYSSIAGTWKNAEGNIVTFDASGPVSSSFAGDKKVKREDMKGINVIDGVYVGSYGLLFDDGEAHTSVAWAVNVVPAGVASSYFKVVRDQDAIYMGQGADMDNDPYYRMN</sequence>
<dbReference type="AlphaFoldDB" id="A0A917EG61"/>
<feature type="compositionally biased region" description="Low complexity" evidence="1">
    <location>
        <begin position="29"/>
        <end position="43"/>
    </location>
</feature>
<reference evidence="4" key="2">
    <citation type="submission" date="2020-09" db="EMBL/GenBank/DDBJ databases">
        <authorList>
            <person name="Sun Q."/>
            <person name="Zhou Y."/>
        </authorList>
    </citation>
    <scope>NUCLEOTIDE SEQUENCE</scope>
    <source>
        <strain evidence="4">CGMCC 1.15533</strain>
    </source>
</reference>
<feature type="domain" description="DUF6287" evidence="3">
    <location>
        <begin position="100"/>
        <end position="133"/>
    </location>
</feature>
<feature type="chain" id="PRO_5039489282" description="DUF6287 domain-containing protein" evidence="2">
    <location>
        <begin position="22"/>
        <end position="219"/>
    </location>
</feature>
<dbReference type="EMBL" id="BMJN01000045">
    <property type="protein sequence ID" value="GGE37203.1"/>
    <property type="molecule type" value="Genomic_DNA"/>
</dbReference>
<accession>A0A917EG61</accession>
<dbReference type="PROSITE" id="PS51257">
    <property type="entry name" value="PROKAR_LIPOPROTEIN"/>
    <property type="match status" value="1"/>
</dbReference>